<gene>
    <name evidence="2" type="ORF">HMPREF6485_1633</name>
</gene>
<reference evidence="2 3" key="1">
    <citation type="submission" date="2010-10" db="EMBL/GenBank/DDBJ databases">
        <authorList>
            <person name="Muzny D."/>
            <person name="Qin X."/>
            <person name="Deng J."/>
            <person name="Jiang H."/>
            <person name="Liu Y."/>
            <person name="Qu J."/>
            <person name="Song X.-Z."/>
            <person name="Zhang L."/>
            <person name="Thornton R."/>
            <person name="Coyle M."/>
            <person name="Francisco L."/>
            <person name="Jackson L."/>
            <person name="Javaid M."/>
            <person name="Korchina V."/>
            <person name="Kovar C."/>
            <person name="Mata R."/>
            <person name="Mathew T."/>
            <person name="Ngo R."/>
            <person name="Nguyen L."/>
            <person name="Nguyen N."/>
            <person name="Okwuonu G."/>
            <person name="Ongeri F."/>
            <person name="Pham C."/>
            <person name="Simmons D."/>
            <person name="Wilczek-Boney K."/>
            <person name="Hale W."/>
            <person name="Jakkamsetti A."/>
            <person name="Pham P."/>
            <person name="Ruth R."/>
            <person name="San Lucas F."/>
            <person name="Warren J."/>
            <person name="Zhang J."/>
            <person name="Zhao Z."/>
            <person name="Zhou C."/>
            <person name="Zhu D."/>
            <person name="Lee S."/>
            <person name="Bess C."/>
            <person name="Blankenburg K."/>
            <person name="Forbes L."/>
            <person name="Fu Q."/>
            <person name="Gubbala S."/>
            <person name="Hirani K."/>
            <person name="Jayaseelan J.C."/>
            <person name="Lara F."/>
            <person name="Munidasa M."/>
            <person name="Palculict T."/>
            <person name="Patil S."/>
            <person name="Pu L.-L."/>
            <person name="Saada N."/>
            <person name="Tang L."/>
            <person name="Weissenberger G."/>
            <person name="Zhu Y."/>
            <person name="Hemphill L."/>
            <person name="Shang Y."/>
            <person name="Youmans B."/>
            <person name="Ayvaz T."/>
            <person name="Ross M."/>
            <person name="Santibanez J."/>
            <person name="Aqrawi P."/>
            <person name="Gross S."/>
            <person name="Joshi V."/>
            <person name="Fowler G."/>
            <person name="Nazareth L."/>
            <person name="Reid J."/>
            <person name="Worley K."/>
            <person name="Petrosino J."/>
            <person name="Highlander S."/>
            <person name="Gibbs R."/>
        </authorList>
    </citation>
    <scope>NUCLEOTIDE SEQUENCE [LARGE SCALE GENOMIC DNA]</scope>
    <source>
        <strain evidence="2 3">ATCC 33574</strain>
    </source>
</reference>
<keyword evidence="3" id="KW-1185">Reference proteome</keyword>
<sequence>MKLTEMVKKRYARDVTECIAFSVGLGEVSRQTENLCDGGRPVMSKGHSQKAKGAERGARSTPFAKLFGLTDTPLQRKVFFQKDGKLKKEA</sequence>
<evidence type="ECO:0000256" key="1">
    <source>
        <dbReference type="SAM" id="MobiDB-lite"/>
    </source>
</evidence>
<proteinExistence type="predicted"/>
<dbReference type="HOGENOM" id="CLU_2438314_0_0_10"/>
<organism evidence="2 3">
    <name type="scientific">Segatella buccae ATCC 33574</name>
    <dbReference type="NCBI Taxonomy" id="873513"/>
    <lineage>
        <taxon>Bacteria</taxon>
        <taxon>Pseudomonadati</taxon>
        <taxon>Bacteroidota</taxon>
        <taxon>Bacteroidia</taxon>
        <taxon>Bacteroidales</taxon>
        <taxon>Prevotellaceae</taxon>
        <taxon>Segatella</taxon>
    </lineage>
</organism>
<dbReference type="Proteomes" id="UP000003112">
    <property type="component" value="Unassembled WGS sequence"/>
</dbReference>
<accession>E6K854</accession>
<evidence type="ECO:0000313" key="2">
    <source>
        <dbReference type="EMBL" id="EFU30354.1"/>
    </source>
</evidence>
<protein>
    <submittedName>
        <fullName evidence="2">Uncharacterized protein</fullName>
    </submittedName>
</protein>
<comment type="caution">
    <text evidence="2">The sequence shown here is derived from an EMBL/GenBank/DDBJ whole genome shotgun (WGS) entry which is preliminary data.</text>
</comment>
<dbReference type="AlphaFoldDB" id="E6K854"/>
<dbReference type="STRING" id="873513.HMPREF6485_1633"/>
<name>E6K854_9BACT</name>
<feature type="region of interest" description="Disordered" evidence="1">
    <location>
        <begin position="39"/>
        <end position="58"/>
    </location>
</feature>
<evidence type="ECO:0000313" key="3">
    <source>
        <dbReference type="Proteomes" id="UP000003112"/>
    </source>
</evidence>
<dbReference type="EMBL" id="AEPD01000028">
    <property type="protein sequence ID" value="EFU30354.1"/>
    <property type="molecule type" value="Genomic_DNA"/>
</dbReference>